<evidence type="ECO:0000313" key="2">
    <source>
        <dbReference type="Proteomes" id="UP000244162"/>
    </source>
</evidence>
<dbReference type="AlphaFoldDB" id="A0A2T5G1D6"/>
<name>A0A2T5G1D6_9SPHN</name>
<accession>A0A2T5G1D6</accession>
<evidence type="ECO:0000313" key="1">
    <source>
        <dbReference type="EMBL" id="PTQ12930.1"/>
    </source>
</evidence>
<gene>
    <name evidence="1" type="ORF">CLG96_01960</name>
</gene>
<dbReference type="RefSeq" id="WP_243395565.1">
    <property type="nucleotide sequence ID" value="NZ_NWBU01000004.1"/>
</dbReference>
<keyword evidence="2" id="KW-1185">Reference proteome</keyword>
<dbReference type="Proteomes" id="UP000244162">
    <property type="component" value="Unassembled WGS sequence"/>
</dbReference>
<protein>
    <submittedName>
        <fullName evidence="1">Uncharacterized protein</fullName>
    </submittedName>
</protein>
<sequence length="153" mass="16625">MGGDDRSLASAMVGERAGAAAEPLKVARTALRLLSALAVLTAGADVDADHAGTFGLRVTRSLRTMGAPKEMERSTMDAPERLGIDFTNGDRKMRVMVSREAVEDDLHVERVTAEEFSDWLEANSERVRLSAEKKLKHEIISGTIFIRSGELLA</sequence>
<reference evidence="1 2" key="1">
    <citation type="submission" date="2017-09" db="EMBL/GenBank/DDBJ databases">
        <title>Sphingomonas panjinensis sp.nov., isolated from oil-contaminated soil.</title>
        <authorList>
            <person name="Wang L."/>
            <person name="Chen L."/>
        </authorList>
    </citation>
    <scope>NUCLEOTIDE SEQUENCE [LARGE SCALE GENOMIC DNA]</scope>
    <source>
        <strain evidence="1 2">FW-11</strain>
    </source>
</reference>
<proteinExistence type="predicted"/>
<comment type="caution">
    <text evidence="1">The sequence shown here is derived from an EMBL/GenBank/DDBJ whole genome shotgun (WGS) entry which is preliminary data.</text>
</comment>
<dbReference type="EMBL" id="NWBU01000004">
    <property type="protein sequence ID" value="PTQ12930.1"/>
    <property type="molecule type" value="Genomic_DNA"/>
</dbReference>
<organism evidence="1 2">
    <name type="scientific">Sphingomonas oleivorans</name>
    <dbReference type="NCBI Taxonomy" id="1735121"/>
    <lineage>
        <taxon>Bacteria</taxon>
        <taxon>Pseudomonadati</taxon>
        <taxon>Pseudomonadota</taxon>
        <taxon>Alphaproteobacteria</taxon>
        <taxon>Sphingomonadales</taxon>
        <taxon>Sphingomonadaceae</taxon>
        <taxon>Sphingomonas</taxon>
    </lineage>
</organism>